<evidence type="ECO:0000313" key="3">
    <source>
        <dbReference type="EMBL" id="KAK3896657.1"/>
    </source>
</evidence>
<accession>A0AAN6RM41</accession>
<evidence type="ECO:0000256" key="2">
    <source>
        <dbReference type="SAM" id="Phobius"/>
    </source>
</evidence>
<evidence type="ECO:0000256" key="1">
    <source>
        <dbReference type="SAM" id="MobiDB-lite"/>
    </source>
</evidence>
<keyword evidence="2" id="KW-0812">Transmembrane</keyword>
<feature type="region of interest" description="Disordered" evidence="1">
    <location>
        <begin position="48"/>
        <end position="72"/>
    </location>
</feature>
<protein>
    <recommendedName>
        <fullName evidence="5">Apple domain-containing protein</fullName>
    </recommendedName>
</protein>
<keyword evidence="2" id="KW-0472">Membrane</keyword>
<proteinExistence type="predicted"/>
<feature type="transmembrane region" description="Helical" evidence="2">
    <location>
        <begin position="18"/>
        <end position="44"/>
    </location>
</feature>
<organism evidence="3 4">
    <name type="scientific">Staphylotrichum tortipilum</name>
    <dbReference type="NCBI Taxonomy" id="2831512"/>
    <lineage>
        <taxon>Eukaryota</taxon>
        <taxon>Fungi</taxon>
        <taxon>Dikarya</taxon>
        <taxon>Ascomycota</taxon>
        <taxon>Pezizomycotina</taxon>
        <taxon>Sordariomycetes</taxon>
        <taxon>Sordariomycetidae</taxon>
        <taxon>Sordariales</taxon>
        <taxon>Chaetomiaceae</taxon>
        <taxon>Staphylotrichum</taxon>
    </lineage>
</organism>
<feature type="compositionally biased region" description="Polar residues" evidence="1">
    <location>
        <begin position="48"/>
        <end position="59"/>
    </location>
</feature>
<reference evidence="3" key="2">
    <citation type="submission" date="2023-05" db="EMBL/GenBank/DDBJ databases">
        <authorList>
            <consortium name="Lawrence Berkeley National Laboratory"/>
            <person name="Steindorff A."/>
            <person name="Hensen N."/>
            <person name="Bonometti L."/>
            <person name="Westerberg I."/>
            <person name="Brannstrom I.O."/>
            <person name="Guillou S."/>
            <person name="Cros-Aarteil S."/>
            <person name="Calhoun S."/>
            <person name="Haridas S."/>
            <person name="Kuo A."/>
            <person name="Mondo S."/>
            <person name="Pangilinan J."/>
            <person name="Riley R."/>
            <person name="Labutti K."/>
            <person name="Andreopoulos B."/>
            <person name="Lipzen A."/>
            <person name="Chen C."/>
            <person name="Yanf M."/>
            <person name="Daum C."/>
            <person name="Ng V."/>
            <person name="Clum A."/>
            <person name="Ohm R."/>
            <person name="Martin F."/>
            <person name="Silar P."/>
            <person name="Natvig D."/>
            <person name="Lalanne C."/>
            <person name="Gautier V."/>
            <person name="Ament-Velasquez S.L."/>
            <person name="Kruys A."/>
            <person name="Hutchinson M.I."/>
            <person name="Powell A.J."/>
            <person name="Barry K."/>
            <person name="Miller A.N."/>
            <person name="Grigoriev I.V."/>
            <person name="Debuchy R."/>
            <person name="Gladieux P."/>
            <person name="Thoren M.H."/>
            <person name="Johannesson H."/>
        </authorList>
    </citation>
    <scope>NUCLEOTIDE SEQUENCE</scope>
    <source>
        <strain evidence="3">CBS 103.79</strain>
    </source>
</reference>
<keyword evidence="2" id="KW-1133">Transmembrane helix</keyword>
<name>A0AAN6RM41_9PEZI</name>
<feature type="compositionally biased region" description="Low complexity" evidence="1">
    <location>
        <begin position="60"/>
        <end position="72"/>
    </location>
</feature>
<keyword evidence="4" id="KW-1185">Reference proteome</keyword>
<reference evidence="3" key="1">
    <citation type="journal article" date="2023" name="Mol. Phylogenet. Evol.">
        <title>Genome-scale phylogeny and comparative genomics of the fungal order Sordariales.</title>
        <authorList>
            <person name="Hensen N."/>
            <person name="Bonometti L."/>
            <person name="Westerberg I."/>
            <person name="Brannstrom I.O."/>
            <person name="Guillou S."/>
            <person name="Cros-Aarteil S."/>
            <person name="Calhoun S."/>
            <person name="Haridas S."/>
            <person name="Kuo A."/>
            <person name="Mondo S."/>
            <person name="Pangilinan J."/>
            <person name="Riley R."/>
            <person name="LaButti K."/>
            <person name="Andreopoulos B."/>
            <person name="Lipzen A."/>
            <person name="Chen C."/>
            <person name="Yan M."/>
            <person name="Daum C."/>
            <person name="Ng V."/>
            <person name="Clum A."/>
            <person name="Steindorff A."/>
            <person name="Ohm R.A."/>
            <person name="Martin F."/>
            <person name="Silar P."/>
            <person name="Natvig D.O."/>
            <person name="Lalanne C."/>
            <person name="Gautier V."/>
            <person name="Ament-Velasquez S.L."/>
            <person name="Kruys A."/>
            <person name="Hutchinson M.I."/>
            <person name="Powell A.J."/>
            <person name="Barry K."/>
            <person name="Miller A.N."/>
            <person name="Grigoriev I.V."/>
            <person name="Debuchy R."/>
            <person name="Gladieux P."/>
            <person name="Hiltunen Thoren M."/>
            <person name="Johannesson H."/>
        </authorList>
    </citation>
    <scope>NUCLEOTIDE SEQUENCE</scope>
    <source>
        <strain evidence="3">CBS 103.79</strain>
    </source>
</reference>
<dbReference type="EMBL" id="MU856468">
    <property type="protein sequence ID" value="KAK3896657.1"/>
    <property type="molecule type" value="Genomic_DNA"/>
</dbReference>
<dbReference type="AlphaFoldDB" id="A0AAN6RM41"/>
<evidence type="ECO:0000313" key="4">
    <source>
        <dbReference type="Proteomes" id="UP001303889"/>
    </source>
</evidence>
<sequence length="169" mass="17804">KETGAEGERRIWGFRRQVFWAGLAVIVFFLVVAVATGVGVGVGIGGKTSNSTPSATTTDPFPSATNTAPPAATSTMGCPSNNLTIFTASQPAQKPKKYLLLCNRDYNSNIGTTLDLYNTATDTLVACMELCAATDNCVGAGWGRGTCWLKSRLGEPNEAAAWSFLVEDS</sequence>
<evidence type="ECO:0008006" key="5">
    <source>
        <dbReference type="Google" id="ProtNLM"/>
    </source>
</evidence>
<comment type="caution">
    <text evidence="3">The sequence shown here is derived from an EMBL/GenBank/DDBJ whole genome shotgun (WGS) entry which is preliminary data.</text>
</comment>
<dbReference type="Proteomes" id="UP001303889">
    <property type="component" value="Unassembled WGS sequence"/>
</dbReference>
<gene>
    <name evidence="3" type="ORF">C8A05DRAFT_39795</name>
</gene>
<dbReference type="Gene3D" id="3.50.4.10">
    <property type="entry name" value="Hepatocyte Growth Factor"/>
    <property type="match status" value="1"/>
</dbReference>
<feature type="non-terminal residue" evidence="3">
    <location>
        <position position="1"/>
    </location>
</feature>